<keyword evidence="3" id="KW-1185">Reference proteome</keyword>
<dbReference type="AlphaFoldDB" id="A0A834IKJ9"/>
<dbReference type="Proteomes" id="UP000625711">
    <property type="component" value="Unassembled WGS sequence"/>
</dbReference>
<evidence type="ECO:0000313" key="2">
    <source>
        <dbReference type="EMBL" id="KAF7275682.1"/>
    </source>
</evidence>
<gene>
    <name evidence="2" type="ORF">GWI33_011374</name>
</gene>
<reference evidence="2" key="1">
    <citation type="submission" date="2020-08" db="EMBL/GenBank/DDBJ databases">
        <title>Genome sequencing and assembly of the red palm weevil Rhynchophorus ferrugineus.</title>
        <authorList>
            <person name="Dias G.B."/>
            <person name="Bergman C.M."/>
            <person name="Manee M."/>
        </authorList>
    </citation>
    <scope>NUCLEOTIDE SEQUENCE</scope>
    <source>
        <strain evidence="2">AA-2017</strain>
        <tissue evidence="2">Whole larva</tissue>
    </source>
</reference>
<sequence length="116" mass="12815">MRPFNTLSELVSSQHRYQAQPHPTARLQQPPYAASMLTSDNRHQLNSPGDTPDPPAAPPDSTLLCHFGHSSHPGAARHADSFLRVNGPSTRNNTKRKTSPSLKIVVFPLWTFVLPN</sequence>
<feature type="compositionally biased region" description="Polar residues" evidence="1">
    <location>
        <begin position="1"/>
        <end position="17"/>
    </location>
</feature>
<proteinExistence type="predicted"/>
<evidence type="ECO:0000313" key="3">
    <source>
        <dbReference type="Proteomes" id="UP000625711"/>
    </source>
</evidence>
<feature type="region of interest" description="Disordered" evidence="1">
    <location>
        <begin position="1"/>
        <end position="98"/>
    </location>
</feature>
<comment type="caution">
    <text evidence="2">The sequence shown here is derived from an EMBL/GenBank/DDBJ whole genome shotgun (WGS) entry which is preliminary data.</text>
</comment>
<dbReference type="EMBL" id="JAACXV010009423">
    <property type="protein sequence ID" value="KAF7275682.1"/>
    <property type="molecule type" value="Genomic_DNA"/>
</dbReference>
<protein>
    <submittedName>
        <fullName evidence="2">Uncharacterized protein</fullName>
    </submittedName>
</protein>
<name>A0A834IKJ9_RHYFE</name>
<evidence type="ECO:0000256" key="1">
    <source>
        <dbReference type="SAM" id="MobiDB-lite"/>
    </source>
</evidence>
<accession>A0A834IKJ9</accession>
<organism evidence="2 3">
    <name type="scientific">Rhynchophorus ferrugineus</name>
    <name type="common">Red palm weevil</name>
    <name type="synonym">Curculio ferrugineus</name>
    <dbReference type="NCBI Taxonomy" id="354439"/>
    <lineage>
        <taxon>Eukaryota</taxon>
        <taxon>Metazoa</taxon>
        <taxon>Ecdysozoa</taxon>
        <taxon>Arthropoda</taxon>
        <taxon>Hexapoda</taxon>
        <taxon>Insecta</taxon>
        <taxon>Pterygota</taxon>
        <taxon>Neoptera</taxon>
        <taxon>Endopterygota</taxon>
        <taxon>Coleoptera</taxon>
        <taxon>Polyphaga</taxon>
        <taxon>Cucujiformia</taxon>
        <taxon>Curculionidae</taxon>
        <taxon>Dryophthorinae</taxon>
        <taxon>Rhynchophorus</taxon>
    </lineage>
</organism>